<feature type="transmembrane region" description="Helical" evidence="1">
    <location>
        <begin position="23"/>
        <end position="46"/>
    </location>
</feature>
<dbReference type="PATRIC" id="fig|1280948.3.peg.3125"/>
<keyword evidence="1" id="KW-0472">Membrane</keyword>
<gene>
    <name evidence="2" type="ORF">HY36_10020</name>
</gene>
<sequence>MTAVCVLMFVSVALFSQDMSLGIFYVASCLFLFAWGGGLPLMMGAVAEVDITDRVTSLRPVLAFAGMGIGPALVGFSPGGQDLFQRVLLTTSFLVAIALALFCLAQVGRRFMLRHQGPDSEFVLVRRRR</sequence>
<dbReference type="Proteomes" id="UP000024547">
    <property type="component" value="Unassembled WGS sequence"/>
</dbReference>
<proteinExistence type="predicted"/>
<organism evidence="2 3">
    <name type="scientific">Hyphomonas atlantica</name>
    <dbReference type="NCBI Taxonomy" id="1280948"/>
    <lineage>
        <taxon>Bacteria</taxon>
        <taxon>Pseudomonadati</taxon>
        <taxon>Pseudomonadota</taxon>
        <taxon>Alphaproteobacteria</taxon>
        <taxon>Hyphomonadales</taxon>
        <taxon>Hyphomonadaceae</taxon>
        <taxon>Hyphomonas</taxon>
    </lineage>
</organism>
<evidence type="ECO:0000256" key="1">
    <source>
        <dbReference type="SAM" id="Phobius"/>
    </source>
</evidence>
<keyword evidence="1" id="KW-1133">Transmembrane helix</keyword>
<keyword evidence="1" id="KW-0812">Transmembrane</keyword>
<dbReference type="SUPFAM" id="SSF103473">
    <property type="entry name" value="MFS general substrate transporter"/>
    <property type="match status" value="1"/>
</dbReference>
<dbReference type="STRING" id="1280948.HY36_10020"/>
<evidence type="ECO:0000313" key="3">
    <source>
        <dbReference type="Proteomes" id="UP000024547"/>
    </source>
</evidence>
<dbReference type="AlphaFoldDB" id="A0A059DWL5"/>
<keyword evidence="3" id="KW-1185">Reference proteome</keyword>
<name>A0A059DWL5_9PROT</name>
<feature type="transmembrane region" description="Helical" evidence="1">
    <location>
        <begin position="58"/>
        <end position="77"/>
    </location>
</feature>
<dbReference type="InterPro" id="IPR036259">
    <property type="entry name" value="MFS_trans_sf"/>
</dbReference>
<evidence type="ECO:0000313" key="2">
    <source>
        <dbReference type="EMBL" id="KCZ58186.1"/>
    </source>
</evidence>
<accession>A0A059DWL5</accession>
<protein>
    <recommendedName>
        <fullName evidence="4">Major facilitator superfamily (MFS) profile domain-containing protein</fullName>
    </recommendedName>
</protein>
<comment type="caution">
    <text evidence="2">The sequence shown here is derived from an EMBL/GenBank/DDBJ whole genome shotgun (WGS) entry which is preliminary data.</text>
</comment>
<evidence type="ECO:0008006" key="4">
    <source>
        <dbReference type="Google" id="ProtNLM"/>
    </source>
</evidence>
<dbReference type="EMBL" id="AWFH01000061">
    <property type="protein sequence ID" value="KCZ58186.1"/>
    <property type="molecule type" value="Genomic_DNA"/>
</dbReference>
<feature type="transmembrane region" description="Helical" evidence="1">
    <location>
        <begin position="83"/>
        <end position="105"/>
    </location>
</feature>
<reference evidence="2 3" key="1">
    <citation type="journal article" date="2014" name="Antonie Van Leeuwenhoek">
        <title>Hyphomonas beringensis sp. nov. and Hyphomonas chukchiensis sp. nov., isolated from surface seawater of the Bering Sea and Chukchi Sea.</title>
        <authorList>
            <person name="Li C."/>
            <person name="Lai Q."/>
            <person name="Li G."/>
            <person name="Dong C."/>
            <person name="Wang J."/>
            <person name="Liao Y."/>
            <person name="Shao Z."/>
        </authorList>
    </citation>
    <scope>NUCLEOTIDE SEQUENCE [LARGE SCALE GENOMIC DNA]</scope>
    <source>
        <strain evidence="2 3">22II1-22F38</strain>
    </source>
</reference>